<sequence length="159" mass="17644">MVKGLQRVAQSNMKWLGNIPPAALIEMRQQGAFHEIREVLSAGVSEIAETRPEAFFRSSDKIVENIQNAFEQHQKDVKELRSKGLKFAGHDLGTRISVGAIEIAAIATGMPVFEAAAFAANQILDAPKLKEIPERFMNIKNAHRELKKSPMGLLFAHKN</sequence>
<gene>
    <name evidence="1" type="ORF">R2G56_09645</name>
</gene>
<evidence type="ECO:0000313" key="1">
    <source>
        <dbReference type="EMBL" id="MDV6226544.1"/>
    </source>
</evidence>
<dbReference type="RefSeq" id="WP_206552723.1">
    <property type="nucleotide sequence ID" value="NZ_JAWLIP010000004.1"/>
</dbReference>
<accession>A0ABU4AJX4</accession>
<dbReference type="Proteomes" id="UP001185659">
    <property type="component" value="Unassembled WGS sequence"/>
</dbReference>
<keyword evidence="2" id="KW-1185">Reference proteome</keyword>
<organism evidence="1 2">
    <name type="scientific">Nitratireductor aquimarinus</name>
    <dbReference type="NCBI Taxonomy" id="889300"/>
    <lineage>
        <taxon>Bacteria</taxon>
        <taxon>Pseudomonadati</taxon>
        <taxon>Pseudomonadota</taxon>
        <taxon>Alphaproteobacteria</taxon>
        <taxon>Hyphomicrobiales</taxon>
        <taxon>Phyllobacteriaceae</taxon>
        <taxon>Nitratireductor</taxon>
    </lineage>
</organism>
<comment type="caution">
    <text evidence="1">The sequence shown here is derived from an EMBL/GenBank/DDBJ whole genome shotgun (WGS) entry which is preliminary data.</text>
</comment>
<protein>
    <submittedName>
        <fullName evidence="1">Uncharacterized protein</fullName>
    </submittedName>
</protein>
<reference evidence="1 2" key="1">
    <citation type="submission" date="2023-10" db="EMBL/GenBank/DDBJ databases">
        <authorList>
            <person name="Venkata Ramana C."/>
            <person name="Sasikala C."/>
            <person name="Dhurka M."/>
        </authorList>
    </citation>
    <scope>NUCLEOTIDE SEQUENCE [LARGE SCALE GENOMIC DNA]</scope>
    <source>
        <strain evidence="1 2">KCTC 32151</strain>
    </source>
</reference>
<evidence type="ECO:0000313" key="2">
    <source>
        <dbReference type="Proteomes" id="UP001185659"/>
    </source>
</evidence>
<proteinExistence type="predicted"/>
<name>A0ABU4AJX4_9HYPH</name>
<dbReference type="EMBL" id="JAWLIP010000004">
    <property type="protein sequence ID" value="MDV6226544.1"/>
    <property type="molecule type" value="Genomic_DNA"/>
</dbReference>